<dbReference type="InterPro" id="IPR013766">
    <property type="entry name" value="Thioredoxin_domain"/>
</dbReference>
<dbReference type="Gene3D" id="3.40.30.10">
    <property type="entry name" value="Glutaredoxin"/>
    <property type="match status" value="1"/>
</dbReference>
<dbReference type="PROSITE" id="PS00194">
    <property type="entry name" value="THIOREDOXIN_1"/>
    <property type="match status" value="1"/>
</dbReference>
<dbReference type="Pfam" id="PF08534">
    <property type="entry name" value="Redoxin"/>
    <property type="match status" value="1"/>
</dbReference>
<evidence type="ECO:0000313" key="7">
    <source>
        <dbReference type="EMBL" id="PIL41759.1"/>
    </source>
</evidence>
<dbReference type="InterPro" id="IPR050553">
    <property type="entry name" value="Thioredoxin_ResA/DsbE_sf"/>
</dbReference>
<keyword evidence="8" id="KW-1185">Reference proteome</keyword>
<comment type="caution">
    <text evidence="7">The sequence shown here is derived from an EMBL/GenBank/DDBJ whole genome shotgun (WGS) entry which is preliminary data.</text>
</comment>
<dbReference type="InterPro" id="IPR036249">
    <property type="entry name" value="Thioredoxin-like_sf"/>
</dbReference>
<keyword evidence="5" id="KW-0732">Signal</keyword>
<proteinExistence type="predicted"/>
<dbReference type="OrthoDB" id="9811352at2"/>
<feature type="signal peptide" evidence="5">
    <location>
        <begin position="1"/>
        <end position="20"/>
    </location>
</feature>
<evidence type="ECO:0000256" key="3">
    <source>
        <dbReference type="ARBA" id="ARBA00023157"/>
    </source>
</evidence>
<keyword evidence="3" id="KW-1015">Disulfide bond</keyword>
<protein>
    <submittedName>
        <fullName evidence="7">Alkyl hydroperoxide reductase</fullName>
    </submittedName>
</protein>
<keyword evidence="2" id="KW-0201">Cytochrome c-type biogenesis</keyword>
<dbReference type="EMBL" id="PDOB01000001">
    <property type="protein sequence ID" value="PIL41759.1"/>
    <property type="molecule type" value="Genomic_DNA"/>
</dbReference>
<keyword evidence="4" id="KW-0676">Redox-active center</keyword>
<dbReference type="Proteomes" id="UP000228593">
    <property type="component" value="Unassembled WGS sequence"/>
</dbReference>
<accession>A0A2G8T708</accession>
<dbReference type="SUPFAM" id="SSF52833">
    <property type="entry name" value="Thioredoxin-like"/>
    <property type="match status" value="1"/>
</dbReference>
<dbReference type="GO" id="GO:0017004">
    <property type="term" value="P:cytochrome complex assembly"/>
    <property type="evidence" value="ECO:0007669"/>
    <property type="project" value="UniProtKB-KW"/>
</dbReference>
<evidence type="ECO:0000256" key="5">
    <source>
        <dbReference type="SAM" id="SignalP"/>
    </source>
</evidence>
<evidence type="ECO:0000256" key="2">
    <source>
        <dbReference type="ARBA" id="ARBA00022748"/>
    </source>
</evidence>
<comment type="subcellular location">
    <subcellularLocation>
        <location evidence="1">Cell envelope</location>
    </subcellularLocation>
</comment>
<reference evidence="7 8" key="1">
    <citation type="submission" date="2017-10" db="EMBL/GenBank/DDBJ databases">
        <title>Massilia psychrophilum sp. nov., a novel purple-pigmented bacterium isolated from Tianshan glacier, Xinjiang Municipality, China.</title>
        <authorList>
            <person name="Wang H."/>
        </authorList>
    </citation>
    <scope>NUCLEOTIDE SEQUENCE [LARGE SCALE GENOMIC DNA]</scope>
    <source>
        <strain evidence="7 8">JCM 30813</strain>
    </source>
</reference>
<dbReference type="InterPro" id="IPR017937">
    <property type="entry name" value="Thioredoxin_CS"/>
</dbReference>
<name>A0A2G8T708_9BURK</name>
<feature type="domain" description="Thioredoxin" evidence="6">
    <location>
        <begin position="29"/>
        <end position="191"/>
    </location>
</feature>
<feature type="chain" id="PRO_5013869968" evidence="5">
    <location>
        <begin position="21"/>
        <end position="191"/>
    </location>
</feature>
<evidence type="ECO:0000313" key="8">
    <source>
        <dbReference type="Proteomes" id="UP000228593"/>
    </source>
</evidence>
<dbReference type="AlphaFoldDB" id="A0A2G8T708"/>
<dbReference type="PROSITE" id="PS51352">
    <property type="entry name" value="THIOREDOXIN_2"/>
    <property type="match status" value="1"/>
</dbReference>
<dbReference type="GO" id="GO:0015036">
    <property type="term" value="F:disulfide oxidoreductase activity"/>
    <property type="evidence" value="ECO:0007669"/>
    <property type="project" value="UniProtKB-ARBA"/>
</dbReference>
<evidence type="ECO:0000256" key="1">
    <source>
        <dbReference type="ARBA" id="ARBA00004196"/>
    </source>
</evidence>
<gene>
    <name evidence="7" type="ORF">CR103_01675</name>
</gene>
<dbReference type="CDD" id="cd02966">
    <property type="entry name" value="TlpA_like_family"/>
    <property type="match status" value="1"/>
</dbReference>
<organism evidence="7 8">
    <name type="scientific">Massilia psychrophila</name>
    <dbReference type="NCBI Taxonomy" id="1603353"/>
    <lineage>
        <taxon>Bacteria</taxon>
        <taxon>Pseudomonadati</taxon>
        <taxon>Pseudomonadota</taxon>
        <taxon>Betaproteobacteria</taxon>
        <taxon>Burkholderiales</taxon>
        <taxon>Oxalobacteraceae</taxon>
        <taxon>Telluria group</taxon>
        <taxon>Massilia</taxon>
    </lineage>
</organism>
<sequence length="191" mass="19845">MNKKKIATIGAVALAFGALGAVVGTYKSTPANPPAPALADLPMQRSGAVPSSSPVADLYAQSMNDAAGTPHALSQWKGKALVVNFWAPWCAPCVKEMPELAALATDSAAKNINVIGIGIDSPTNIAEFATKVKVSYPLYVAGMSGTELSRSFGNTSGSLPYTVLIGADGKVRKTYLGQLKFDELKKDMAAL</sequence>
<dbReference type="RefSeq" id="WP_099914245.1">
    <property type="nucleotide sequence ID" value="NZ_BMHS01000001.1"/>
</dbReference>
<dbReference type="PANTHER" id="PTHR42852:SF6">
    <property type="entry name" value="THIOL:DISULFIDE INTERCHANGE PROTEIN DSBE"/>
    <property type="match status" value="1"/>
</dbReference>
<dbReference type="InterPro" id="IPR013740">
    <property type="entry name" value="Redoxin"/>
</dbReference>
<evidence type="ECO:0000256" key="4">
    <source>
        <dbReference type="ARBA" id="ARBA00023284"/>
    </source>
</evidence>
<dbReference type="PANTHER" id="PTHR42852">
    <property type="entry name" value="THIOL:DISULFIDE INTERCHANGE PROTEIN DSBE"/>
    <property type="match status" value="1"/>
</dbReference>
<dbReference type="GO" id="GO:0030313">
    <property type="term" value="C:cell envelope"/>
    <property type="evidence" value="ECO:0007669"/>
    <property type="project" value="UniProtKB-SubCell"/>
</dbReference>
<evidence type="ECO:0000259" key="6">
    <source>
        <dbReference type="PROSITE" id="PS51352"/>
    </source>
</evidence>